<feature type="transmembrane region" description="Helical" evidence="6">
    <location>
        <begin position="121"/>
        <end position="138"/>
    </location>
</feature>
<dbReference type="GO" id="GO:0008324">
    <property type="term" value="F:monoatomic cation transmembrane transporter activity"/>
    <property type="evidence" value="ECO:0007669"/>
    <property type="project" value="InterPro"/>
</dbReference>
<keyword evidence="5 6" id="KW-0472">Membrane</keyword>
<dbReference type="InterPro" id="IPR027469">
    <property type="entry name" value="Cation_efflux_TMD_sf"/>
</dbReference>
<organism evidence="8 9">
    <name type="scientific">Streptomyces corchorusii</name>
    <name type="common">Streptomyces chibaensis</name>
    <dbReference type="NCBI Taxonomy" id="1903"/>
    <lineage>
        <taxon>Bacteria</taxon>
        <taxon>Bacillati</taxon>
        <taxon>Actinomycetota</taxon>
        <taxon>Actinomycetes</taxon>
        <taxon>Kitasatosporales</taxon>
        <taxon>Streptomycetaceae</taxon>
        <taxon>Streptomyces</taxon>
    </lineage>
</organism>
<keyword evidence="9" id="KW-1185">Reference proteome</keyword>
<evidence type="ECO:0000256" key="1">
    <source>
        <dbReference type="ARBA" id="ARBA00004141"/>
    </source>
</evidence>
<evidence type="ECO:0000256" key="5">
    <source>
        <dbReference type="ARBA" id="ARBA00023136"/>
    </source>
</evidence>
<evidence type="ECO:0000256" key="6">
    <source>
        <dbReference type="SAM" id="Phobius"/>
    </source>
</evidence>
<comment type="subcellular location">
    <subcellularLocation>
        <location evidence="1">Membrane</location>
        <topology evidence="1">Multi-pass membrane protein</topology>
    </subcellularLocation>
</comment>
<gene>
    <name evidence="8" type="ORF">AQJ11_05235</name>
</gene>
<keyword evidence="3 6" id="KW-0812">Transmembrane</keyword>
<dbReference type="PANTHER" id="PTHR13414:SF9">
    <property type="entry name" value="PROTON-COUPLED ZINC ANTIPORTER SLC30A9, MITOCHONDRIAL"/>
    <property type="match status" value="1"/>
</dbReference>
<dbReference type="PANTHER" id="PTHR13414">
    <property type="entry name" value="HUEL-CATION TRANSPORTER"/>
    <property type="match status" value="1"/>
</dbReference>
<keyword evidence="4 6" id="KW-1133">Transmembrane helix</keyword>
<dbReference type="Gene3D" id="1.20.1510.10">
    <property type="entry name" value="Cation efflux protein transmembrane domain"/>
    <property type="match status" value="1"/>
</dbReference>
<dbReference type="InterPro" id="IPR002524">
    <property type="entry name" value="Cation_efflux"/>
</dbReference>
<name>A0A101QKH1_STRCK</name>
<dbReference type="InterPro" id="IPR036837">
    <property type="entry name" value="Cation_efflux_CTD_sf"/>
</dbReference>
<evidence type="ECO:0000256" key="4">
    <source>
        <dbReference type="ARBA" id="ARBA00022989"/>
    </source>
</evidence>
<evidence type="ECO:0000256" key="2">
    <source>
        <dbReference type="ARBA" id="ARBA00022448"/>
    </source>
</evidence>
<proteinExistence type="predicted"/>
<sequence>MSEPVHTAAGNGESLFTVVVAALANLCIALAKVVAGLISGSSAMLSEAAHSLADTVTEVLLLTSLKRSARPADDEHPLGHGPERWIWALLAAVATFVGGAVFSLYDGIHTLIDGEDPGDPLVSYVVLVVAFLLEGYSLRTGLKQARGEAARVKVPFGRFLRRTPDTAVKAVVLEDSTALMGLLLAAVGLLGGQLTGSGVWDGIASLCIGALLLYVACVLGRSNAEFLIGRALPRDVRERIRVELLHVEHIEAVLELTTLVQGPREALVAAKVDFRGTATAADIVWACERAEARLRESFPVIRRLYLDPTPGLGQAVGRG</sequence>
<feature type="transmembrane region" description="Helical" evidence="6">
    <location>
        <begin position="15"/>
        <end position="38"/>
    </location>
</feature>
<protein>
    <submittedName>
        <fullName evidence="8">Cation diffusion facilitator family transporter</fullName>
    </submittedName>
</protein>
<dbReference type="EMBL" id="LMWP01000005">
    <property type="protein sequence ID" value="KUN31597.1"/>
    <property type="molecule type" value="Genomic_DNA"/>
</dbReference>
<feature type="domain" description="Cation efflux protein transmembrane" evidence="7">
    <location>
        <begin position="18"/>
        <end position="227"/>
    </location>
</feature>
<dbReference type="Pfam" id="PF01545">
    <property type="entry name" value="Cation_efflux"/>
    <property type="match status" value="1"/>
</dbReference>
<dbReference type="AlphaFoldDB" id="A0A101QKH1"/>
<dbReference type="GO" id="GO:0006829">
    <property type="term" value="P:zinc ion transport"/>
    <property type="evidence" value="ECO:0007669"/>
    <property type="project" value="InterPro"/>
</dbReference>
<dbReference type="SUPFAM" id="SSF161111">
    <property type="entry name" value="Cation efflux protein transmembrane domain-like"/>
    <property type="match status" value="1"/>
</dbReference>
<feature type="transmembrane region" description="Helical" evidence="6">
    <location>
        <begin position="202"/>
        <end position="220"/>
    </location>
</feature>
<evidence type="ECO:0000313" key="9">
    <source>
        <dbReference type="Proteomes" id="UP000053398"/>
    </source>
</evidence>
<feature type="transmembrane region" description="Helical" evidence="6">
    <location>
        <begin position="167"/>
        <end position="190"/>
    </location>
</feature>
<dbReference type="Proteomes" id="UP000053398">
    <property type="component" value="Unassembled WGS sequence"/>
</dbReference>
<dbReference type="InterPro" id="IPR058533">
    <property type="entry name" value="Cation_efflux_TM"/>
</dbReference>
<evidence type="ECO:0000313" key="8">
    <source>
        <dbReference type="EMBL" id="KUN31597.1"/>
    </source>
</evidence>
<reference evidence="8 9" key="1">
    <citation type="submission" date="2015-10" db="EMBL/GenBank/DDBJ databases">
        <title>Draft genome sequence of Streptomyces corchorusii DSM 40340, type strain for the species Streptomyces corchorusii.</title>
        <authorList>
            <person name="Ruckert C."/>
            <person name="Winkler A."/>
            <person name="Kalinowski J."/>
            <person name="Kampfer P."/>
            <person name="Glaeser S."/>
        </authorList>
    </citation>
    <scope>NUCLEOTIDE SEQUENCE [LARGE SCALE GENOMIC DNA]</scope>
    <source>
        <strain evidence="8 9">DSM 40340</strain>
    </source>
</reference>
<feature type="transmembrane region" description="Helical" evidence="6">
    <location>
        <begin position="85"/>
        <end position="105"/>
    </location>
</feature>
<dbReference type="NCBIfam" id="TIGR01297">
    <property type="entry name" value="CDF"/>
    <property type="match status" value="1"/>
</dbReference>
<dbReference type="SUPFAM" id="SSF160240">
    <property type="entry name" value="Cation efflux protein cytoplasmic domain-like"/>
    <property type="match status" value="1"/>
</dbReference>
<evidence type="ECO:0000256" key="3">
    <source>
        <dbReference type="ARBA" id="ARBA00022692"/>
    </source>
</evidence>
<evidence type="ECO:0000259" key="7">
    <source>
        <dbReference type="Pfam" id="PF01545"/>
    </source>
</evidence>
<dbReference type="InterPro" id="IPR040177">
    <property type="entry name" value="SLC30A9"/>
</dbReference>
<dbReference type="RefSeq" id="WP_014675908.1">
    <property type="nucleotide sequence ID" value="NZ_KQ948352.1"/>
</dbReference>
<accession>A0A101QKH1</accession>
<keyword evidence="2" id="KW-0813">Transport</keyword>
<dbReference type="GO" id="GO:0016020">
    <property type="term" value="C:membrane"/>
    <property type="evidence" value="ECO:0007669"/>
    <property type="project" value="UniProtKB-SubCell"/>
</dbReference>
<comment type="caution">
    <text evidence="8">The sequence shown here is derived from an EMBL/GenBank/DDBJ whole genome shotgun (WGS) entry which is preliminary data.</text>
</comment>